<evidence type="ECO:0000256" key="5">
    <source>
        <dbReference type="ARBA" id="ARBA00022692"/>
    </source>
</evidence>
<accession>D7BP75</accession>
<comment type="similarity">
    <text evidence="2">Belongs to the autoinducer-2 exporter (AI-2E) (TC 2.A.86) family.</text>
</comment>
<name>D7BP75_ARCHD</name>
<evidence type="ECO:0000256" key="4">
    <source>
        <dbReference type="ARBA" id="ARBA00022475"/>
    </source>
</evidence>
<keyword evidence="7 8" id="KW-0472">Membrane</keyword>
<dbReference type="OrthoDB" id="9784366at2"/>
<dbReference type="InterPro" id="IPR002549">
    <property type="entry name" value="AI-2E-like"/>
</dbReference>
<evidence type="ECO:0000256" key="3">
    <source>
        <dbReference type="ARBA" id="ARBA00022448"/>
    </source>
</evidence>
<dbReference type="RefSeq" id="WP_013170220.1">
    <property type="nucleotide sequence ID" value="NC_014218.1"/>
</dbReference>
<keyword evidence="5 8" id="KW-0812">Transmembrane</keyword>
<dbReference type="PANTHER" id="PTHR21716:SF53">
    <property type="entry name" value="PERMEASE PERM-RELATED"/>
    <property type="match status" value="1"/>
</dbReference>
<evidence type="ECO:0000313" key="10">
    <source>
        <dbReference type="Proteomes" id="UP000000376"/>
    </source>
</evidence>
<evidence type="ECO:0000256" key="6">
    <source>
        <dbReference type="ARBA" id="ARBA00022989"/>
    </source>
</evidence>
<evidence type="ECO:0000313" key="9">
    <source>
        <dbReference type="EMBL" id="ADH92724.1"/>
    </source>
</evidence>
<dbReference type="eggNOG" id="COG0628">
    <property type="taxonomic scope" value="Bacteria"/>
</dbReference>
<dbReference type="AlphaFoldDB" id="D7BP75"/>
<feature type="transmembrane region" description="Helical" evidence="8">
    <location>
        <begin position="284"/>
        <end position="300"/>
    </location>
</feature>
<keyword evidence="4" id="KW-1003">Cell membrane</keyword>
<dbReference type="HOGENOM" id="CLU_031275_3_2_11"/>
<comment type="subcellular location">
    <subcellularLocation>
        <location evidence="1">Cell membrane</location>
        <topology evidence="1">Multi-pass membrane protein</topology>
    </subcellularLocation>
</comment>
<dbReference type="GO" id="GO:0055085">
    <property type="term" value="P:transmembrane transport"/>
    <property type="evidence" value="ECO:0007669"/>
    <property type="project" value="TreeGrafter"/>
</dbReference>
<dbReference type="PANTHER" id="PTHR21716">
    <property type="entry name" value="TRANSMEMBRANE PROTEIN"/>
    <property type="match status" value="1"/>
</dbReference>
<evidence type="ECO:0000256" key="1">
    <source>
        <dbReference type="ARBA" id="ARBA00004651"/>
    </source>
</evidence>
<dbReference type="GO" id="GO:0005886">
    <property type="term" value="C:plasma membrane"/>
    <property type="evidence" value="ECO:0007669"/>
    <property type="project" value="UniProtKB-SubCell"/>
</dbReference>
<evidence type="ECO:0008006" key="11">
    <source>
        <dbReference type="Google" id="ProtNLM"/>
    </source>
</evidence>
<dbReference type="STRING" id="644284.Arch_1004"/>
<keyword evidence="3" id="KW-0813">Transport</keyword>
<sequence>MKASPAEEHRDNKVPLPLITAAAWAWRLIVVTIVLAGIGWLSFQFYTLIISVMVALLLAVILEPLASGLSKHLRFGSGLAAAIALLTLLAFLSVLIWGSSVGIISGVSEVSDQIRAGVSSIVQEVTQRFPNIGAYVNEAWNSLQGTLTTNSGRILGGVVAVGSTVTSLITGFVLVLFTLFFFLKDGRRLWHWMVRLLPLQYQNSANEAGIRAWVMVGNYTKTQAIVALVDAVGIAAIALLLNTPFSLAFPIGVIVFLAAFVPIVGAFVSGFVAVIIVLVNTQSFFMAAMMMLGILVVQQIEGNLLQPVLQGNALNIHPLAIVLIVAGGSSVAGIVGALFIVPIVAAVNAIVLYLRGHDLYPYLNTMEDRPGGAPRDFLELRKEHWEDFAVNVAQNDSPTVQKQTKRAQRKAMIAKVFGTSEKK</sequence>
<dbReference type="EMBL" id="CP002045">
    <property type="protein sequence ID" value="ADH92724.1"/>
    <property type="molecule type" value="Genomic_DNA"/>
</dbReference>
<feature type="transmembrane region" description="Helical" evidence="8">
    <location>
        <begin position="21"/>
        <end position="40"/>
    </location>
</feature>
<evidence type="ECO:0000256" key="7">
    <source>
        <dbReference type="ARBA" id="ARBA00023136"/>
    </source>
</evidence>
<feature type="transmembrane region" description="Helical" evidence="8">
    <location>
        <begin position="78"/>
        <end position="98"/>
    </location>
</feature>
<dbReference type="KEGG" id="ahe:Arch_1004"/>
<feature type="transmembrane region" description="Helical" evidence="8">
    <location>
        <begin position="154"/>
        <end position="183"/>
    </location>
</feature>
<feature type="transmembrane region" description="Helical" evidence="8">
    <location>
        <begin position="247"/>
        <end position="277"/>
    </location>
</feature>
<organism evidence="9 10">
    <name type="scientific">Arcanobacterium haemolyticum (strain ATCC 9345 / DSM 20595 / CCM 5947 / CCUG 17215 / LMG 16163 / NBRC 15585 / NCTC 8452 / 11018)</name>
    <dbReference type="NCBI Taxonomy" id="644284"/>
    <lineage>
        <taxon>Bacteria</taxon>
        <taxon>Bacillati</taxon>
        <taxon>Actinomycetota</taxon>
        <taxon>Actinomycetes</taxon>
        <taxon>Actinomycetales</taxon>
        <taxon>Actinomycetaceae</taxon>
        <taxon>Arcanobacterium</taxon>
    </lineage>
</organism>
<feature type="transmembrane region" description="Helical" evidence="8">
    <location>
        <begin position="46"/>
        <end position="66"/>
    </location>
</feature>
<gene>
    <name evidence="9" type="ordered locus">Arch_1004</name>
</gene>
<keyword evidence="10" id="KW-1185">Reference proteome</keyword>
<evidence type="ECO:0000256" key="8">
    <source>
        <dbReference type="SAM" id="Phobius"/>
    </source>
</evidence>
<evidence type="ECO:0000256" key="2">
    <source>
        <dbReference type="ARBA" id="ARBA00009773"/>
    </source>
</evidence>
<protein>
    <recommendedName>
        <fullName evidence="11">AI-2E family transporter</fullName>
    </recommendedName>
</protein>
<dbReference type="Pfam" id="PF01594">
    <property type="entry name" value="AI-2E_transport"/>
    <property type="match status" value="1"/>
</dbReference>
<reference evidence="9 10" key="1">
    <citation type="journal article" date="2010" name="Stand. Genomic Sci.">
        <title>Complete genome sequence of Arcanobacterium haemolyticum type strain (11018).</title>
        <authorList>
            <person name="Yasawong M."/>
            <person name="Teshima H."/>
            <person name="Lapidus A."/>
            <person name="Nolan M."/>
            <person name="Lucas S."/>
            <person name="Glavina Del Rio T."/>
            <person name="Tice H."/>
            <person name="Cheng J."/>
            <person name="Bruce D."/>
            <person name="Detter C."/>
            <person name="Tapia R."/>
            <person name="Han C."/>
            <person name="Goodwin L."/>
            <person name="Pitluck S."/>
            <person name="Liolios K."/>
            <person name="Ivanova N."/>
            <person name="Mavromatis K."/>
            <person name="Mikhailova N."/>
            <person name="Pati A."/>
            <person name="Chen A."/>
            <person name="Palaniappan K."/>
            <person name="Land M."/>
            <person name="Hauser L."/>
            <person name="Chang Y."/>
            <person name="Jeffries C."/>
            <person name="Rohde M."/>
            <person name="Sikorski J."/>
            <person name="Pukall R."/>
            <person name="Goker M."/>
            <person name="Woyke T."/>
            <person name="Bristow J."/>
            <person name="Eisen J."/>
            <person name="Markowitz V."/>
            <person name="Hugenholtz P."/>
            <person name="Kyrpides N."/>
            <person name="Klenk H."/>
        </authorList>
    </citation>
    <scope>NUCLEOTIDE SEQUENCE [LARGE SCALE GENOMIC DNA]</scope>
    <source>
        <strain evidence="10">ATCC 9345 / DSM 20595 / CCUG 17215 / LMG 16163 / NBRC 15585 / NCTC 8452 / 11018</strain>
    </source>
</reference>
<feature type="transmembrane region" description="Helical" evidence="8">
    <location>
        <begin position="320"/>
        <end position="353"/>
    </location>
</feature>
<feature type="transmembrane region" description="Helical" evidence="8">
    <location>
        <begin position="224"/>
        <end position="241"/>
    </location>
</feature>
<dbReference type="Proteomes" id="UP000000376">
    <property type="component" value="Chromosome"/>
</dbReference>
<proteinExistence type="inferred from homology"/>
<keyword evidence="6 8" id="KW-1133">Transmembrane helix</keyword>